<dbReference type="GO" id="GO:0005737">
    <property type="term" value="C:cytoplasm"/>
    <property type="evidence" value="ECO:0007669"/>
    <property type="project" value="TreeGrafter"/>
</dbReference>
<evidence type="ECO:0000256" key="1">
    <source>
        <dbReference type="ARBA" id="ARBA00002869"/>
    </source>
</evidence>
<evidence type="ECO:0000256" key="2">
    <source>
        <dbReference type="ARBA" id="ARBA00005638"/>
    </source>
</evidence>
<dbReference type="GO" id="GO:0006783">
    <property type="term" value="P:heme biosynthetic process"/>
    <property type="evidence" value="ECO:0007669"/>
    <property type="project" value="TreeGrafter"/>
</dbReference>
<dbReference type="GO" id="GO:0004418">
    <property type="term" value="F:hydroxymethylbilane synthase activity"/>
    <property type="evidence" value="ECO:0007669"/>
    <property type="project" value="UniProtKB-EC"/>
</dbReference>
<dbReference type="Proteomes" id="UP000000379">
    <property type="component" value="Chromosome"/>
</dbReference>
<evidence type="ECO:0000256" key="5">
    <source>
        <dbReference type="ARBA" id="ARBA00023244"/>
    </source>
</evidence>
<evidence type="ECO:0000256" key="4">
    <source>
        <dbReference type="ARBA" id="ARBA00022679"/>
    </source>
</evidence>
<keyword evidence="4 9" id="KW-0808">Transferase</keyword>
<dbReference type="PANTHER" id="PTHR11557:SF0">
    <property type="entry name" value="PORPHOBILINOGEN DEAMINASE"/>
    <property type="match status" value="1"/>
</dbReference>
<feature type="domain" description="Porphobilinogen deaminase N-terminal" evidence="7">
    <location>
        <begin position="46"/>
        <end position="193"/>
    </location>
</feature>
<evidence type="ECO:0000259" key="7">
    <source>
        <dbReference type="Pfam" id="PF01379"/>
    </source>
</evidence>
<dbReference type="AlphaFoldDB" id="D7CRI4"/>
<dbReference type="SUPFAM" id="SSF54782">
    <property type="entry name" value="Porphobilinogen deaminase (hydroxymethylbilane synthase), C-terminal domain"/>
    <property type="match status" value="1"/>
</dbReference>
<dbReference type="EMBL" id="CP002049">
    <property type="protein sequence ID" value="ADI13474.1"/>
    <property type="molecule type" value="Genomic_DNA"/>
</dbReference>
<dbReference type="RefSeq" id="WP_013176854.1">
    <property type="nucleotide sequence ID" value="NC_014221.1"/>
</dbReference>
<comment type="catalytic activity">
    <reaction evidence="6">
        <text>4 porphobilinogen + H2O = hydroxymethylbilane + 4 NH4(+)</text>
        <dbReference type="Rhea" id="RHEA:13185"/>
        <dbReference type="ChEBI" id="CHEBI:15377"/>
        <dbReference type="ChEBI" id="CHEBI:28938"/>
        <dbReference type="ChEBI" id="CHEBI:57845"/>
        <dbReference type="ChEBI" id="CHEBI:58126"/>
        <dbReference type="EC" id="2.5.1.61"/>
    </reaction>
</comment>
<gene>
    <name evidence="9" type="ordered locus">Trad_0335</name>
</gene>
<evidence type="ECO:0000256" key="3">
    <source>
        <dbReference type="ARBA" id="ARBA00012655"/>
    </source>
</evidence>
<keyword evidence="10" id="KW-1185">Reference proteome</keyword>
<dbReference type="Pfam" id="PF03900">
    <property type="entry name" value="Porphobil_deamC"/>
    <property type="match status" value="1"/>
</dbReference>
<dbReference type="Gene3D" id="3.30.160.40">
    <property type="entry name" value="Porphobilinogen deaminase, C-terminal domain"/>
    <property type="match status" value="1"/>
</dbReference>
<dbReference type="InterPro" id="IPR000860">
    <property type="entry name" value="HemC"/>
</dbReference>
<keyword evidence="5" id="KW-0627">Porphyrin biosynthesis</keyword>
<dbReference type="InterPro" id="IPR022418">
    <property type="entry name" value="Porphobilinogen_deaminase_C"/>
</dbReference>
<evidence type="ECO:0000313" key="9">
    <source>
        <dbReference type="EMBL" id="ADI13474.1"/>
    </source>
</evidence>
<dbReference type="InterPro" id="IPR022417">
    <property type="entry name" value="Porphobilin_deaminase_N"/>
</dbReference>
<comment type="function">
    <text evidence="1">Tetrapolymerization of the monopyrrole PBG into the hydroxymethylbilane pre-uroporphyrinogen in several discrete steps.</text>
</comment>
<sequence>MPRIVLGNRTGAPALAQARAVLAELSEGWPDVSISQRTLQSRGGADELLHALQGGRIHIAVQSLDTLPLTLPDGLSVAAVTKRLEPRSALLARGAKSLGDLPKGAEVGVPTLRDRAFVLAARRDLKVRVFTGELEDALALLSAQELGALVWPSAPFIQLGQRERVTTLLEPQQLPPAPGQGALALVVRDDDDLASDLAYTLQHRPSFDRACAERAFARQMSSSAHHIGAFASVTADGELHLLGAAARDEGDWMIQAEVTGDAAEAEELGRELAQDVLEQLKARA</sequence>
<dbReference type="Gene3D" id="3.40.190.10">
    <property type="entry name" value="Periplasmic binding protein-like II"/>
    <property type="match status" value="2"/>
</dbReference>
<dbReference type="STRING" id="649638.Trad_0335"/>
<dbReference type="EC" id="2.5.1.61" evidence="3"/>
<feature type="domain" description="Porphobilinogen deaminase C-terminal" evidence="8">
    <location>
        <begin position="209"/>
        <end position="277"/>
    </location>
</feature>
<dbReference type="HOGENOM" id="CLU_019704_0_2_0"/>
<evidence type="ECO:0000313" key="10">
    <source>
        <dbReference type="Proteomes" id="UP000000379"/>
    </source>
</evidence>
<organism evidence="9 10">
    <name type="scientific">Truepera radiovictrix (strain DSM 17093 / CIP 108686 / LMG 22925 / RQ-24)</name>
    <dbReference type="NCBI Taxonomy" id="649638"/>
    <lineage>
        <taxon>Bacteria</taxon>
        <taxon>Thermotogati</taxon>
        <taxon>Deinococcota</taxon>
        <taxon>Deinococci</taxon>
        <taxon>Trueperales</taxon>
        <taxon>Trueperaceae</taxon>
        <taxon>Truepera</taxon>
    </lineage>
</organism>
<accession>D7CRI4</accession>
<reference evidence="10" key="1">
    <citation type="submission" date="2010-05" db="EMBL/GenBank/DDBJ databases">
        <title>The complete genome of Truepera radiovictris DSM 17093.</title>
        <authorList>
            <consortium name="US DOE Joint Genome Institute (JGI-PGF)"/>
            <person name="Lucas S."/>
            <person name="Copeland A."/>
            <person name="Lapidus A."/>
            <person name="Glavina del Rio T."/>
            <person name="Dalin E."/>
            <person name="Tice H."/>
            <person name="Bruce D."/>
            <person name="Goodwin L."/>
            <person name="Pitluck S."/>
            <person name="Kyrpides N."/>
            <person name="Mavromatis K."/>
            <person name="Ovchinnikova G."/>
            <person name="Munk A.C."/>
            <person name="Detter J.C."/>
            <person name="Han C."/>
            <person name="Tapia R."/>
            <person name="Land M."/>
            <person name="Hauser L."/>
            <person name="Markowitz V."/>
            <person name="Cheng J.-F."/>
            <person name="Hugenholtz P."/>
            <person name="Woyke T."/>
            <person name="Wu D."/>
            <person name="Tindall B."/>
            <person name="Pomrenke H.G."/>
            <person name="Brambilla E."/>
            <person name="Klenk H.-P."/>
            <person name="Eisen J.A."/>
        </authorList>
    </citation>
    <scope>NUCLEOTIDE SEQUENCE [LARGE SCALE GENOMIC DNA]</scope>
    <source>
        <strain evidence="10">DSM 17093 / CIP 108686 / LMG 22925 / RQ-24</strain>
    </source>
</reference>
<dbReference type="KEGG" id="tra:Trad_0335"/>
<proteinExistence type="inferred from homology"/>
<protein>
    <recommendedName>
        <fullName evidence="3">hydroxymethylbilane synthase</fullName>
        <ecNumber evidence="3">2.5.1.61</ecNumber>
    </recommendedName>
</protein>
<name>D7CRI4_TRURR</name>
<dbReference type="Pfam" id="PF01379">
    <property type="entry name" value="Porphobil_deam"/>
    <property type="match status" value="1"/>
</dbReference>
<comment type="similarity">
    <text evidence="2">Belongs to the HMBS family.</text>
</comment>
<dbReference type="SUPFAM" id="SSF53850">
    <property type="entry name" value="Periplasmic binding protein-like II"/>
    <property type="match status" value="1"/>
</dbReference>
<reference evidence="9 10" key="2">
    <citation type="journal article" date="2011" name="Stand. Genomic Sci.">
        <title>Complete genome sequence of Truepera radiovictrix type strain (RQ-24).</title>
        <authorList>
            <person name="Ivanova N."/>
            <person name="Rohde C."/>
            <person name="Munk C."/>
            <person name="Nolan M."/>
            <person name="Lucas S."/>
            <person name="Del Rio T.G."/>
            <person name="Tice H."/>
            <person name="Deshpande S."/>
            <person name="Cheng J.F."/>
            <person name="Tapia R."/>
            <person name="Han C."/>
            <person name="Goodwin L."/>
            <person name="Pitluck S."/>
            <person name="Liolios K."/>
            <person name="Mavromatis K."/>
            <person name="Mikhailova N."/>
            <person name="Pati A."/>
            <person name="Chen A."/>
            <person name="Palaniappan K."/>
            <person name="Land M."/>
            <person name="Hauser L."/>
            <person name="Chang Y.J."/>
            <person name="Jeffries C.D."/>
            <person name="Brambilla E."/>
            <person name="Rohde M."/>
            <person name="Goker M."/>
            <person name="Tindall B.J."/>
            <person name="Woyke T."/>
            <person name="Bristow J."/>
            <person name="Eisen J.A."/>
            <person name="Markowitz V."/>
            <person name="Hugenholtz P."/>
            <person name="Kyrpides N.C."/>
            <person name="Klenk H.P."/>
            <person name="Lapidus A."/>
        </authorList>
    </citation>
    <scope>NUCLEOTIDE SEQUENCE [LARGE SCALE GENOMIC DNA]</scope>
    <source>
        <strain evidence="10">DSM 17093 / CIP 108686 / LMG 22925 / RQ-24</strain>
    </source>
</reference>
<dbReference type="eggNOG" id="COG0181">
    <property type="taxonomic scope" value="Bacteria"/>
</dbReference>
<evidence type="ECO:0000259" key="8">
    <source>
        <dbReference type="Pfam" id="PF03900"/>
    </source>
</evidence>
<evidence type="ECO:0000256" key="6">
    <source>
        <dbReference type="ARBA" id="ARBA00048169"/>
    </source>
</evidence>
<dbReference type="InterPro" id="IPR036803">
    <property type="entry name" value="Porphobilinogen_deaminase_C_sf"/>
</dbReference>
<dbReference type="PANTHER" id="PTHR11557">
    <property type="entry name" value="PORPHOBILINOGEN DEAMINASE"/>
    <property type="match status" value="1"/>
</dbReference>